<evidence type="ECO:0000313" key="2">
    <source>
        <dbReference type="EMBL" id="TEA16540.1"/>
    </source>
</evidence>
<keyword evidence="1" id="KW-1133">Transmembrane helix</keyword>
<keyword evidence="1" id="KW-0472">Membrane</keyword>
<accession>A0A4V3I452</accession>
<dbReference type="AlphaFoldDB" id="A0A4V3I452"/>
<proteinExistence type="predicted"/>
<name>A0A4V3I452_9PEZI</name>
<gene>
    <name evidence="2" type="primary">PHO84</name>
    <name evidence="2" type="ORF">C8034_v010193</name>
</gene>
<evidence type="ECO:0000256" key="1">
    <source>
        <dbReference type="SAM" id="Phobius"/>
    </source>
</evidence>
<feature type="transmembrane region" description="Helical" evidence="1">
    <location>
        <begin position="84"/>
        <end position="104"/>
    </location>
</feature>
<keyword evidence="1" id="KW-0812">Transmembrane</keyword>
<dbReference type="Gene3D" id="1.20.1250.20">
    <property type="entry name" value="MFS general substrate transporter like domains"/>
    <property type="match status" value="1"/>
</dbReference>
<feature type="transmembrane region" description="Helical" evidence="1">
    <location>
        <begin position="116"/>
        <end position="135"/>
    </location>
</feature>
<evidence type="ECO:0000313" key="3">
    <source>
        <dbReference type="Proteomes" id="UP000295604"/>
    </source>
</evidence>
<dbReference type="SUPFAM" id="SSF103473">
    <property type="entry name" value="MFS general substrate transporter"/>
    <property type="match status" value="1"/>
</dbReference>
<sequence>MSALPDPLVRRNRGFLGSDSSALSTRDLQDRSQLRYELDLNSWNLRIWGVAASGFLTDSYNLFSTNVILASIAFVYWPSPGERWQGLLINFFTLLGSVIGQLLFGFLADFYGRTRLYGIELVLVIVSTIGVATSSHGFDDMSFLGLFIWVTFCFPIPQNVE</sequence>
<protein>
    <submittedName>
        <fullName evidence="2">Inorganic phosphate transporter PHO84</fullName>
    </submittedName>
</protein>
<reference evidence="2 3" key="1">
    <citation type="submission" date="2018-11" db="EMBL/GenBank/DDBJ databases">
        <title>Genome sequence and assembly of Colletotrichum sidae.</title>
        <authorList>
            <person name="Gan P."/>
            <person name="Shirasu K."/>
        </authorList>
    </citation>
    <scope>NUCLEOTIDE SEQUENCE [LARGE SCALE GENOMIC DNA]</scope>
    <source>
        <strain evidence="2 3">CBS 518.97</strain>
    </source>
</reference>
<keyword evidence="3" id="KW-1185">Reference proteome</keyword>
<dbReference type="InterPro" id="IPR036259">
    <property type="entry name" value="MFS_trans_sf"/>
</dbReference>
<feature type="transmembrane region" description="Helical" evidence="1">
    <location>
        <begin position="60"/>
        <end position="78"/>
    </location>
</feature>
<dbReference type="Proteomes" id="UP000295604">
    <property type="component" value="Unassembled WGS sequence"/>
</dbReference>
<organism evidence="2 3">
    <name type="scientific">Colletotrichum sidae</name>
    <dbReference type="NCBI Taxonomy" id="1347389"/>
    <lineage>
        <taxon>Eukaryota</taxon>
        <taxon>Fungi</taxon>
        <taxon>Dikarya</taxon>
        <taxon>Ascomycota</taxon>
        <taxon>Pezizomycotina</taxon>
        <taxon>Sordariomycetes</taxon>
        <taxon>Hypocreomycetidae</taxon>
        <taxon>Glomerellales</taxon>
        <taxon>Glomerellaceae</taxon>
        <taxon>Colletotrichum</taxon>
        <taxon>Colletotrichum orbiculare species complex</taxon>
    </lineage>
</organism>
<dbReference type="EMBL" id="QAPF01000106">
    <property type="protein sequence ID" value="TEA16540.1"/>
    <property type="molecule type" value="Genomic_DNA"/>
</dbReference>
<comment type="caution">
    <text evidence="2">The sequence shown here is derived from an EMBL/GenBank/DDBJ whole genome shotgun (WGS) entry which is preliminary data.</text>
</comment>